<feature type="domain" description="GFO/IDH/MocA-like oxidoreductase" evidence="3">
    <location>
        <begin position="141"/>
        <end position="276"/>
    </location>
</feature>
<evidence type="ECO:0000259" key="3">
    <source>
        <dbReference type="Pfam" id="PF22725"/>
    </source>
</evidence>
<gene>
    <name evidence="4" type="ORF">J2S01_001884</name>
</gene>
<evidence type="ECO:0000313" key="4">
    <source>
        <dbReference type="EMBL" id="MDQ0204159.1"/>
    </source>
</evidence>
<evidence type="ECO:0000259" key="2">
    <source>
        <dbReference type="Pfam" id="PF01408"/>
    </source>
</evidence>
<dbReference type="PANTHER" id="PTHR43818:SF11">
    <property type="entry name" value="BCDNA.GH03377"/>
    <property type="match status" value="1"/>
</dbReference>
<feature type="domain" description="Gfo/Idh/MocA-like oxidoreductase N-terminal" evidence="2">
    <location>
        <begin position="5"/>
        <end position="131"/>
    </location>
</feature>
<dbReference type="RefSeq" id="WP_307224378.1">
    <property type="nucleotide sequence ID" value="NZ_CP116940.1"/>
</dbReference>
<dbReference type="InterPro" id="IPR036291">
    <property type="entry name" value="NAD(P)-bd_dom_sf"/>
</dbReference>
<evidence type="ECO:0000313" key="5">
    <source>
        <dbReference type="Proteomes" id="UP001239167"/>
    </source>
</evidence>
<proteinExistence type="predicted"/>
<comment type="caution">
    <text evidence="4">The sequence shown here is derived from an EMBL/GenBank/DDBJ whole genome shotgun (WGS) entry which is preliminary data.</text>
</comment>
<dbReference type="SUPFAM" id="SSF55347">
    <property type="entry name" value="Glyceraldehyde-3-phosphate dehydrogenase-like, C-terminal domain"/>
    <property type="match status" value="1"/>
</dbReference>
<name>A0ABT9Y8T7_9FIRM</name>
<keyword evidence="1" id="KW-0560">Oxidoreductase</keyword>
<keyword evidence="5" id="KW-1185">Reference proteome</keyword>
<protein>
    <submittedName>
        <fullName evidence="4">Dehydrogenase</fullName>
    </submittedName>
</protein>
<dbReference type="Gene3D" id="3.30.360.10">
    <property type="entry name" value="Dihydrodipicolinate Reductase, domain 2"/>
    <property type="match status" value="1"/>
</dbReference>
<dbReference type="SUPFAM" id="SSF51735">
    <property type="entry name" value="NAD(P)-binding Rossmann-fold domains"/>
    <property type="match status" value="1"/>
</dbReference>
<dbReference type="InterPro" id="IPR000683">
    <property type="entry name" value="Gfo/Idh/MocA-like_OxRdtase_N"/>
</dbReference>
<dbReference type="InterPro" id="IPR050463">
    <property type="entry name" value="Gfo/Idh/MocA_oxidrdct_glycsds"/>
</dbReference>
<organism evidence="4 5">
    <name type="scientific">Pectinatus haikarae</name>
    <dbReference type="NCBI Taxonomy" id="349096"/>
    <lineage>
        <taxon>Bacteria</taxon>
        <taxon>Bacillati</taxon>
        <taxon>Bacillota</taxon>
        <taxon>Negativicutes</taxon>
        <taxon>Selenomonadales</taxon>
        <taxon>Selenomonadaceae</taxon>
        <taxon>Pectinatus</taxon>
    </lineage>
</organism>
<dbReference type="Pfam" id="PF22725">
    <property type="entry name" value="GFO_IDH_MocA_C3"/>
    <property type="match status" value="1"/>
</dbReference>
<dbReference type="Proteomes" id="UP001239167">
    <property type="component" value="Unassembled WGS sequence"/>
</dbReference>
<dbReference type="Gene3D" id="3.40.50.720">
    <property type="entry name" value="NAD(P)-binding Rossmann-like Domain"/>
    <property type="match status" value="1"/>
</dbReference>
<accession>A0ABT9Y8T7</accession>
<sequence>MKQIRIGTIGGAGWIGQVHATSMQNVQRIYEEDTGIPVFEIVSDVNEEKLKTVQKKFGYKRYTADWRNLVSDPDVDLVDIATPNSMHYEMARTALENGKHVFCEKPLTLSWEQSEQLSALAQEKGVVNYVAFNNLMNPANQYVKELVQTGKLGKIVRVEGTYDQDMLLDPNIPITWRHINKFAGSGALGDLASHLLSVLQMILGNIREVNGVSSTVIPERPVKTDSCEKARVENEDVIGFMVRYENGAIGTVGASRVATGRKNYFAYEIQGTEGSVVYNLERMCEVNVYFKKDEGRDMGFRNVLLNPYHEGYSAFQPAPGIAIAFNDMKIIEAHTLLSALTRGTDYISNFAFGAKVDAVIAAVLRSVNSRQWEKVYAGK</sequence>
<dbReference type="Pfam" id="PF01408">
    <property type="entry name" value="GFO_IDH_MocA"/>
    <property type="match status" value="1"/>
</dbReference>
<dbReference type="PANTHER" id="PTHR43818">
    <property type="entry name" value="BCDNA.GH03377"/>
    <property type="match status" value="1"/>
</dbReference>
<dbReference type="EMBL" id="JAUSUE010000013">
    <property type="protein sequence ID" value="MDQ0204159.1"/>
    <property type="molecule type" value="Genomic_DNA"/>
</dbReference>
<reference evidence="4 5" key="1">
    <citation type="submission" date="2023-07" db="EMBL/GenBank/DDBJ databases">
        <title>Genomic Encyclopedia of Type Strains, Phase IV (KMG-IV): sequencing the most valuable type-strain genomes for metagenomic binning, comparative biology and taxonomic classification.</title>
        <authorList>
            <person name="Goeker M."/>
        </authorList>
    </citation>
    <scope>NUCLEOTIDE SEQUENCE [LARGE SCALE GENOMIC DNA]</scope>
    <source>
        <strain evidence="4 5">DSM 16980</strain>
    </source>
</reference>
<evidence type="ECO:0000256" key="1">
    <source>
        <dbReference type="ARBA" id="ARBA00023002"/>
    </source>
</evidence>
<dbReference type="InterPro" id="IPR055170">
    <property type="entry name" value="GFO_IDH_MocA-like_dom"/>
</dbReference>